<keyword evidence="7" id="KW-0206">Cytoskeleton</keyword>
<reference evidence="10" key="1">
    <citation type="submission" date="2018-07" db="EMBL/GenBank/DDBJ databases">
        <authorList>
            <person name="Quirk P.G."/>
            <person name="Krulwich T.A."/>
        </authorList>
    </citation>
    <scope>NUCLEOTIDE SEQUENCE</scope>
</reference>
<evidence type="ECO:0000256" key="3">
    <source>
        <dbReference type="ARBA" id="ARBA00022490"/>
    </source>
</evidence>
<evidence type="ECO:0000256" key="6">
    <source>
        <dbReference type="ARBA" id="ARBA00023069"/>
    </source>
</evidence>
<evidence type="ECO:0000256" key="7">
    <source>
        <dbReference type="ARBA" id="ARBA00023212"/>
    </source>
</evidence>
<dbReference type="Pfam" id="PF06098">
    <property type="entry name" value="Radial_spoke_3"/>
    <property type="match status" value="1"/>
</dbReference>
<dbReference type="EMBL" id="UFQT01000063">
    <property type="protein sequence ID" value="SSX19255.1"/>
    <property type="molecule type" value="Genomic_DNA"/>
</dbReference>
<gene>
    <name evidence="10" type="primary">CSON012980</name>
</gene>
<keyword evidence="3" id="KW-0963">Cytoplasm</keyword>
<evidence type="ECO:0000256" key="5">
    <source>
        <dbReference type="ARBA" id="ARBA00022846"/>
    </source>
</evidence>
<comment type="similarity">
    <text evidence="2">Belongs to the flagellar radial spoke RSP3 family.</text>
</comment>
<name>A0A336LNE7_CULSO</name>
<dbReference type="GO" id="GO:0005929">
    <property type="term" value="C:cilium"/>
    <property type="evidence" value="ECO:0007669"/>
    <property type="project" value="TreeGrafter"/>
</dbReference>
<dbReference type="OMA" id="IKEPAPY"/>
<evidence type="ECO:0000256" key="9">
    <source>
        <dbReference type="SAM" id="Coils"/>
    </source>
</evidence>
<dbReference type="InterPro" id="IPR009290">
    <property type="entry name" value="Radial_spoke_3"/>
</dbReference>
<keyword evidence="5" id="KW-0282">Flagellum</keyword>
<keyword evidence="8" id="KW-0966">Cell projection</keyword>
<dbReference type="PANTHER" id="PTHR21648">
    <property type="entry name" value="FLAGELLAR RADIAL SPOKE PROTEIN 3"/>
    <property type="match status" value="1"/>
</dbReference>
<feature type="coiled-coil region" evidence="9">
    <location>
        <begin position="285"/>
        <end position="330"/>
    </location>
</feature>
<evidence type="ECO:0000313" key="10">
    <source>
        <dbReference type="EMBL" id="SSX19255.1"/>
    </source>
</evidence>
<keyword evidence="9" id="KW-0175">Coiled coil</keyword>
<evidence type="ECO:0000256" key="1">
    <source>
        <dbReference type="ARBA" id="ARBA00004611"/>
    </source>
</evidence>
<sequence length="450" mass="51357">MFKEKKYLTSNNKKMPTCPAPTIPSKKCISTGDIKRSDLISGGINGGGLLEPHLNNVGDPRWNKTPICPPSKGVYTWMSPPKAILGQRKISRITGSQKFRDEGGQSISLQQNQQQHLQATQTQSNYQNVMHDRRIVRGTNFNNLNSWNPNFGNAGLLSGKAEGDSSQKEYEKQRRIMLRNKQLGRNQRNIIGTPPPCKGRKHENVQTEKYLEELFDRPPEFDVCCQTDLFLQRPPTPKHVPGIAGVDASTEILDGELFDFDTEVQPIIETLVGRTLEQALIEVMHEEELADLKEQQQKLLAIREKEEAEVRRLEEQEMRLKSEKKRRLAQDMLTKELDSEMQQRVTAAKLIQGYISDLLPGVLEDIEPLRETADRQLLEEQLKPWLAQEVAEEIGQMIDSRDLLEEIVKQVLKHRAELYTNLHRNRNESVAIEDLNDTAEINDADPDQTN</sequence>
<keyword evidence="4" id="KW-0597">Phosphoprotein</keyword>
<dbReference type="AlphaFoldDB" id="A0A336LNE7"/>
<evidence type="ECO:0000256" key="4">
    <source>
        <dbReference type="ARBA" id="ARBA00022553"/>
    </source>
</evidence>
<comment type="subcellular location">
    <subcellularLocation>
        <location evidence="1">Cytoplasm</location>
        <location evidence="1">Cytoskeleton</location>
        <location evidence="1">Flagellum axoneme</location>
    </subcellularLocation>
</comment>
<protein>
    <submittedName>
        <fullName evidence="10">CSON012980 protein</fullName>
    </submittedName>
</protein>
<keyword evidence="6" id="KW-0969">Cilium</keyword>
<accession>A0A336LNE7</accession>
<evidence type="ECO:0000256" key="8">
    <source>
        <dbReference type="ARBA" id="ARBA00023273"/>
    </source>
</evidence>
<evidence type="ECO:0000256" key="2">
    <source>
        <dbReference type="ARBA" id="ARBA00006737"/>
    </source>
</evidence>
<dbReference type="VEuPathDB" id="VectorBase:CSON012980"/>
<proteinExistence type="inferred from homology"/>
<dbReference type="PANTHER" id="PTHR21648:SF0">
    <property type="entry name" value="RADIAL SPOKE HEAD PROTEIN 3 HOMOLOG"/>
    <property type="match status" value="1"/>
</dbReference>
<organism evidence="10">
    <name type="scientific">Culicoides sonorensis</name>
    <name type="common">Biting midge</name>
    <dbReference type="NCBI Taxonomy" id="179676"/>
    <lineage>
        <taxon>Eukaryota</taxon>
        <taxon>Metazoa</taxon>
        <taxon>Ecdysozoa</taxon>
        <taxon>Arthropoda</taxon>
        <taxon>Hexapoda</taxon>
        <taxon>Insecta</taxon>
        <taxon>Pterygota</taxon>
        <taxon>Neoptera</taxon>
        <taxon>Endopterygota</taxon>
        <taxon>Diptera</taxon>
        <taxon>Nematocera</taxon>
        <taxon>Chironomoidea</taxon>
        <taxon>Ceratopogonidae</taxon>
        <taxon>Ceratopogoninae</taxon>
        <taxon>Culicoides</taxon>
        <taxon>Monoculicoides</taxon>
    </lineage>
</organism>